<evidence type="ECO:0000313" key="3">
    <source>
        <dbReference type="EMBL" id="MBD2700379.1"/>
    </source>
</evidence>
<keyword evidence="1" id="KW-0472">Membrane</keyword>
<feature type="domain" description="Signal transduction histidine kinase internal region" evidence="2">
    <location>
        <begin position="149"/>
        <end position="227"/>
    </location>
</feature>
<comment type="caution">
    <text evidence="3">The sequence shown here is derived from an EMBL/GenBank/DDBJ whole genome shotgun (WGS) entry which is preliminary data.</text>
</comment>
<dbReference type="GO" id="GO:0000155">
    <property type="term" value="F:phosphorelay sensor kinase activity"/>
    <property type="evidence" value="ECO:0007669"/>
    <property type="project" value="InterPro"/>
</dbReference>
<proteinExistence type="predicted"/>
<feature type="transmembrane region" description="Helical" evidence="1">
    <location>
        <begin position="44"/>
        <end position="69"/>
    </location>
</feature>
<feature type="transmembrane region" description="Helical" evidence="1">
    <location>
        <begin position="15"/>
        <end position="32"/>
    </location>
</feature>
<dbReference type="PANTHER" id="PTHR34220">
    <property type="entry name" value="SENSOR HISTIDINE KINASE YPDA"/>
    <property type="match status" value="1"/>
</dbReference>
<organism evidence="3 4">
    <name type="scientific">Spirosoma profusum</name>
    <dbReference type="NCBI Taxonomy" id="2771354"/>
    <lineage>
        <taxon>Bacteria</taxon>
        <taxon>Pseudomonadati</taxon>
        <taxon>Bacteroidota</taxon>
        <taxon>Cytophagia</taxon>
        <taxon>Cytophagales</taxon>
        <taxon>Cytophagaceae</taxon>
        <taxon>Spirosoma</taxon>
    </lineage>
</organism>
<dbReference type="PANTHER" id="PTHR34220:SF7">
    <property type="entry name" value="SENSOR HISTIDINE KINASE YPDA"/>
    <property type="match status" value="1"/>
</dbReference>
<evidence type="ECO:0000313" key="4">
    <source>
        <dbReference type="Proteomes" id="UP000598820"/>
    </source>
</evidence>
<dbReference type="InterPro" id="IPR010559">
    <property type="entry name" value="Sig_transdc_His_kin_internal"/>
</dbReference>
<protein>
    <submittedName>
        <fullName evidence="3">Histidine kinase</fullName>
    </submittedName>
</protein>
<feature type="transmembrane region" description="Helical" evidence="1">
    <location>
        <begin position="106"/>
        <end position="128"/>
    </location>
</feature>
<dbReference type="Proteomes" id="UP000598820">
    <property type="component" value="Unassembled WGS sequence"/>
</dbReference>
<gene>
    <name evidence="3" type="ORF">IC229_07025</name>
</gene>
<feature type="transmembrane region" description="Helical" evidence="1">
    <location>
        <begin position="75"/>
        <end position="99"/>
    </location>
</feature>
<accession>A0A927AMS0</accession>
<sequence>MIPSNSRFKLSGQHFVWGLALIVLYFMFRNYIKNITTIYDEEAALVATFGCFVGVYGGRSLAKLWIYPYKPISDWWLGLLLILLISCAFYCALFATSLIRQQTFMYGLFLALPLFIFCVASGLLVRLIQARIDNQIQEAKVQAEHSQSELHLLQSQLSPHFLFNTLNNLYGISISQPDKTPTLLLKLSELLRYSVYDAKELFVPLTDELAYINNYIEFEKLRIGGKLALTTAIDNVTGSHIRIAPMLLIVFVENAFKHAKNTTEQKIRIDISLKLWGNSILFSTKNSFSRLEETNNELNKNSGLGLANVQKRLDLLYPNTYDLAIREADGFYTVELQLRIK</sequence>
<dbReference type="InterPro" id="IPR050640">
    <property type="entry name" value="Bact_2-comp_sensor_kinase"/>
</dbReference>
<dbReference type="Gene3D" id="3.30.565.10">
    <property type="entry name" value="Histidine kinase-like ATPase, C-terminal domain"/>
    <property type="match status" value="1"/>
</dbReference>
<dbReference type="InterPro" id="IPR036890">
    <property type="entry name" value="HATPase_C_sf"/>
</dbReference>
<keyword evidence="4" id="KW-1185">Reference proteome</keyword>
<keyword evidence="3" id="KW-0418">Kinase</keyword>
<name>A0A927AMS0_9BACT</name>
<dbReference type="Pfam" id="PF06580">
    <property type="entry name" value="His_kinase"/>
    <property type="match status" value="1"/>
</dbReference>
<reference evidence="3" key="1">
    <citation type="submission" date="2020-09" db="EMBL/GenBank/DDBJ databases">
        <authorList>
            <person name="Kim M.K."/>
        </authorList>
    </citation>
    <scope>NUCLEOTIDE SEQUENCE</scope>
    <source>
        <strain evidence="3">BT702</strain>
    </source>
</reference>
<evidence type="ECO:0000256" key="1">
    <source>
        <dbReference type="SAM" id="Phobius"/>
    </source>
</evidence>
<keyword evidence="1" id="KW-0812">Transmembrane</keyword>
<evidence type="ECO:0000259" key="2">
    <source>
        <dbReference type="Pfam" id="PF06580"/>
    </source>
</evidence>
<dbReference type="RefSeq" id="WP_190886239.1">
    <property type="nucleotide sequence ID" value="NZ_JACWZY010000004.1"/>
</dbReference>
<keyword evidence="3" id="KW-0808">Transferase</keyword>
<dbReference type="EMBL" id="JACWZY010000004">
    <property type="protein sequence ID" value="MBD2700379.1"/>
    <property type="molecule type" value="Genomic_DNA"/>
</dbReference>
<dbReference type="SUPFAM" id="SSF55874">
    <property type="entry name" value="ATPase domain of HSP90 chaperone/DNA topoisomerase II/histidine kinase"/>
    <property type="match status" value="1"/>
</dbReference>
<dbReference type="AlphaFoldDB" id="A0A927AMS0"/>
<dbReference type="GO" id="GO:0016020">
    <property type="term" value="C:membrane"/>
    <property type="evidence" value="ECO:0007669"/>
    <property type="project" value="InterPro"/>
</dbReference>
<keyword evidence="1" id="KW-1133">Transmembrane helix</keyword>